<gene>
    <name evidence="4" type="ORF">EY643_16735</name>
</gene>
<dbReference type="AlphaFoldDB" id="A0A5P9NND6"/>
<sequence>MKPLDFLIIGAQKCATTTLFELLRQHPDIRMPLEKEVPFFTAPVVDAQGWREFARAQFGTSEGKLWGKATPQYMCDPEAASRIATLMPSVKLIAILRDPAQRTWSHYQMDRRRNTEQREFSEVLDGLLDSATLERSRSLPVPDHGEGYEPESEFYVAWSEYGRILQRYRAHFPAEQLLVIYTEDLQSAPRETLDRVLSFIGLPQGFEPRGLGEVVHRGGSRSRIPHGVRVWLRRQRMVAALWERMPDPLRGRWRFLYERWNVRAGPAQGEADALAANLERLRAHYARDLALLDELPLPAPPWRQSYGAG</sequence>
<evidence type="ECO:0000256" key="2">
    <source>
        <dbReference type="ARBA" id="ARBA00023180"/>
    </source>
</evidence>
<evidence type="ECO:0000256" key="1">
    <source>
        <dbReference type="ARBA" id="ARBA00022679"/>
    </source>
</evidence>
<dbReference type="SUPFAM" id="SSF52540">
    <property type="entry name" value="P-loop containing nucleoside triphosphate hydrolases"/>
    <property type="match status" value="1"/>
</dbReference>
<dbReference type="PANTHER" id="PTHR10605">
    <property type="entry name" value="HEPARAN SULFATE SULFOTRANSFERASE"/>
    <property type="match status" value="1"/>
</dbReference>
<accession>A0A5P9NND6</accession>
<dbReference type="GO" id="GO:0008146">
    <property type="term" value="F:sulfotransferase activity"/>
    <property type="evidence" value="ECO:0007669"/>
    <property type="project" value="InterPro"/>
</dbReference>
<evidence type="ECO:0000259" key="3">
    <source>
        <dbReference type="Pfam" id="PF00685"/>
    </source>
</evidence>
<feature type="domain" description="Sulfotransferase" evidence="3">
    <location>
        <begin position="5"/>
        <end position="203"/>
    </location>
</feature>
<dbReference type="OrthoDB" id="9075305at2"/>
<evidence type="ECO:0000313" key="5">
    <source>
        <dbReference type="Proteomes" id="UP000326287"/>
    </source>
</evidence>
<keyword evidence="2" id="KW-0325">Glycoprotein</keyword>
<organism evidence="4 5">
    <name type="scientific">Halioglobus maricola</name>
    <dbReference type="NCBI Taxonomy" id="2601894"/>
    <lineage>
        <taxon>Bacteria</taxon>
        <taxon>Pseudomonadati</taxon>
        <taxon>Pseudomonadota</taxon>
        <taxon>Gammaproteobacteria</taxon>
        <taxon>Cellvibrionales</taxon>
        <taxon>Halieaceae</taxon>
        <taxon>Halioglobus</taxon>
    </lineage>
</organism>
<proteinExistence type="predicted"/>
<dbReference type="InterPro" id="IPR000863">
    <property type="entry name" value="Sulfotransferase_dom"/>
</dbReference>
<dbReference type="InterPro" id="IPR027417">
    <property type="entry name" value="P-loop_NTPase"/>
</dbReference>
<dbReference type="InterPro" id="IPR037359">
    <property type="entry name" value="NST/OST"/>
</dbReference>
<keyword evidence="5" id="KW-1185">Reference proteome</keyword>
<protein>
    <submittedName>
        <fullName evidence="4">Sulfotransferase</fullName>
    </submittedName>
</protein>
<evidence type="ECO:0000313" key="4">
    <source>
        <dbReference type="EMBL" id="QFU77169.1"/>
    </source>
</evidence>
<name>A0A5P9NND6_9GAMM</name>
<dbReference type="RefSeq" id="WP_153240315.1">
    <property type="nucleotide sequence ID" value="NZ_CP036422.1"/>
</dbReference>
<dbReference type="PANTHER" id="PTHR10605:SF56">
    <property type="entry name" value="BIFUNCTIONAL HEPARAN SULFATE N-DEACETYLASE_N-SULFOTRANSFERASE"/>
    <property type="match status" value="1"/>
</dbReference>
<reference evidence="4 5" key="1">
    <citation type="submission" date="2019-02" db="EMBL/GenBank/DDBJ databases">
        <authorList>
            <person name="Li S.-H."/>
        </authorList>
    </citation>
    <scope>NUCLEOTIDE SEQUENCE [LARGE SCALE GENOMIC DNA]</scope>
    <source>
        <strain evidence="4 5">IMCC14385</strain>
    </source>
</reference>
<dbReference type="Gene3D" id="3.40.50.300">
    <property type="entry name" value="P-loop containing nucleotide triphosphate hydrolases"/>
    <property type="match status" value="1"/>
</dbReference>
<keyword evidence="1 4" id="KW-0808">Transferase</keyword>
<dbReference type="KEGG" id="halc:EY643_16735"/>
<dbReference type="Pfam" id="PF00685">
    <property type="entry name" value="Sulfotransfer_1"/>
    <property type="match status" value="1"/>
</dbReference>
<dbReference type="EMBL" id="CP036422">
    <property type="protein sequence ID" value="QFU77169.1"/>
    <property type="molecule type" value="Genomic_DNA"/>
</dbReference>
<dbReference type="Proteomes" id="UP000326287">
    <property type="component" value="Chromosome"/>
</dbReference>